<sequence>DCSPQHDSQPPSHQTIILSPAADEPASLLRDDRHGEAFPTVFSLDAGQDRENIAKISVIIPLRHAFLGVLHSPFDLEVFSDSDYARASLDRKYTTGGCQVLRKRLISWQCKKQTIVANLTTEAEYVAATNCCGQFWQTATTRTLDNGEMEITTTIDGKVKVVTEASVRRHLKLEDSNGISIFLLLRFLSNLHLWGLIFQGERSTVPVKSHHTPTANEAASISVDVRHGEAATTITSLDAGHGSGNMDKTPSVPYDLALLRVNILGSDEGRMQHNELMDLVTQLSDKVLALEEDLKQTKKVYGATYTKLIMKVKKLEKIVKTRKARRKAKIVVSDEEVDLEDPFKQGRSMIEEINQDAEVTLVTPTQVSTQGEAHSQEDQPEDQLGVLSAAKVLGDTARRNVQTYTKRMVVSTGSGRVSTASRMISIAKESVSTASASMPVSTSGVIDKAVRLQEEFDKKKRQRIARVHEAAQTFTKEEWENIRARVEAERANSKTSSREKEQSEAKRKKPMNQAQQRTYMSNYIKHMRSYTLKQLKKLSFYEIKELFEATMRSIKDFVPMESEDNKEVPKLEEARSSKRDAEEELDQGRSKKQKIGESLEPRNKEIDELSQEELQKLMIIVSEQGMNVEALQTKYPIID</sequence>
<proteinExistence type="predicted"/>
<accession>A0A699HRQ9</accession>
<protein>
    <submittedName>
        <fullName evidence="3">Putative ribonuclease H-like domain-containing protein</fullName>
    </submittedName>
</protein>
<feature type="compositionally biased region" description="Basic and acidic residues" evidence="2">
    <location>
        <begin position="487"/>
        <end position="505"/>
    </location>
</feature>
<comment type="caution">
    <text evidence="3">The sequence shown here is derived from an EMBL/GenBank/DDBJ whole genome shotgun (WGS) entry which is preliminary data.</text>
</comment>
<feature type="non-terminal residue" evidence="3">
    <location>
        <position position="1"/>
    </location>
</feature>
<dbReference type="AlphaFoldDB" id="A0A699HRQ9"/>
<feature type="region of interest" description="Disordered" evidence="2">
    <location>
        <begin position="561"/>
        <end position="607"/>
    </location>
</feature>
<evidence type="ECO:0000256" key="2">
    <source>
        <dbReference type="SAM" id="MobiDB-lite"/>
    </source>
</evidence>
<evidence type="ECO:0000256" key="1">
    <source>
        <dbReference type="SAM" id="Coils"/>
    </source>
</evidence>
<evidence type="ECO:0000313" key="3">
    <source>
        <dbReference type="EMBL" id="GEY62875.1"/>
    </source>
</evidence>
<feature type="compositionally biased region" description="Basic and acidic residues" evidence="2">
    <location>
        <begin position="563"/>
        <end position="607"/>
    </location>
</feature>
<keyword evidence="1" id="KW-0175">Coiled coil</keyword>
<name>A0A699HRQ9_TANCI</name>
<dbReference type="CDD" id="cd09272">
    <property type="entry name" value="RNase_HI_RT_Ty1"/>
    <property type="match status" value="1"/>
</dbReference>
<dbReference type="EMBL" id="BKCJ010194985">
    <property type="protein sequence ID" value="GEY62875.1"/>
    <property type="molecule type" value="Genomic_DNA"/>
</dbReference>
<dbReference type="PANTHER" id="PTHR11439:SF495">
    <property type="entry name" value="REVERSE TRANSCRIPTASE, RNA-DEPENDENT DNA POLYMERASE-RELATED"/>
    <property type="match status" value="1"/>
</dbReference>
<feature type="region of interest" description="Disordered" evidence="2">
    <location>
        <begin position="487"/>
        <end position="516"/>
    </location>
</feature>
<reference evidence="3" key="1">
    <citation type="journal article" date="2019" name="Sci. Rep.">
        <title>Draft genome of Tanacetum cinerariifolium, the natural source of mosquito coil.</title>
        <authorList>
            <person name="Yamashiro T."/>
            <person name="Shiraishi A."/>
            <person name="Satake H."/>
            <person name="Nakayama K."/>
        </authorList>
    </citation>
    <scope>NUCLEOTIDE SEQUENCE</scope>
</reference>
<feature type="coiled-coil region" evidence="1">
    <location>
        <begin position="273"/>
        <end position="300"/>
    </location>
</feature>
<gene>
    <name evidence="3" type="ORF">Tci_434849</name>
</gene>
<organism evidence="3">
    <name type="scientific">Tanacetum cinerariifolium</name>
    <name type="common">Dalmatian daisy</name>
    <name type="synonym">Chrysanthemum cinerariifolium</name>
    <dbReference type="NCBI Taxonomy" id="118510"/>
    <lineage>
        <taxon>Eukaryota</taxon>
        <taxon>Viridiplantae</taxon>
        <taxon>Streptophyta</taxon>
        <taxon>Embryophyta</taxon>
        <taxon>Tracheophyta</taxon>
        <taxon>Spermatophyta</taxon>
        <taxon>Magnoliopsida</taxon>
        <taxon>eudicotyledons</taxon>
        <taxon>Gunneridae</taxon>
        <taxon>Pentapetalae</taxon>
        <taxon>asterids</taxon>
        <taxon>campanulids</taxon>
        <taxon>Asterales</taxon>
        <taxon>Asteraceae</taxon>
        <taxon>Asteroideae</taxon>
        <taxon>Anthemideae</taxon>
        <taxon>Anthemidinae</taxon>
        <taxon>Tanacetum</taxon>
    </lineage>
</organism>
<dbReference type="PANTHER" id="PTHR11439">
    <property type="entry name" value="GAG-POL-RELATED RETROTRANSPOSON"/>
    <property type="match status" value="1"/>
</dbReference>